<dbReference type="AlphaFoldDB" id="A0A1I7Z8V5"/>
<evidence type="ECO:0000313" key="2">
    <source>
        <dbReference type="Proteomes" id="UP000095287"/>
    </source>
</evidence>
<feature type="compositionally biased region" description="Low complexity" evidence="1">
    <location>
        <begin position="33"/>
        <end position="46"/>
    </location>
</feature>
<sequence length="147" mass="16305">MSLDQIIKLEKVNKSKAKCRRLPAKKPVSNGGRSPADRLSSSSHSSRTVERPSVQGGRVQKRPLVDRLSISSGPSRRVHRRLSHQDVVIRHPHQGGSAARKALTTRSVTAYGDLDLTIEVATVEEPAYLRLRKEEPRPTASLKKKES</sequence>
<dbReference type="Proteomes" id="UP000095287">
    <property type="component" value="Unplaced"/>
</dbReference>
<accession>A0A1I7Z8V5</accession>
<organism evidence="2 3">
    <name type="scientific">Steinernema glaseri</name>
    <dbReference type="NCBI Taxonomy" id="37863"/>
    <lineage>
        <taxon>Eukaryota</taxon>
        <taxon>Metazoa</taxon>
        <taxon>Ecdysozoa</taxon>
        <taxon>Nematoda</taxon>
        <taxon>Chromadorea</taxon>
        <taxon>Rhabditida</taxon>
        <taxon>Tylenchina</taxon>
        <taxon>Panagrolaimomorpha</taxon>
        <taxon>Strongyloidoidea</taxon>
        <taxon>Steinernematidae</taxon>
        <taxon>Steinernema</taxon>
    </lineage>
</organism>
<keyword evidence="2" id="KW-1185">Reference proteome</keyword>
<evidence type="ECO:0000313" key="3">
    <source>
        <dbReference type="WBParaSite" id="L893_g2399.t1"/>
    </source>
</evidence>
<feature type="region of interest" description="Disordered" evidence="1">
    <location>
        <begin position="17"/>
        <end position="101"/>
    </location>
</feature>
<dbReference type="WBParaSite" id="L893_g2399.t1">
    <property type="protein sequence ID" value="L893_g2399.t1"/>
    <property type="gene ID" value="L893_g2399"/>
</dbReference>
<name>A0A1I7Z8V5_9BILA</name>
<proteinExistence type="predicted"/>
<protein>
    <submittedName>
        <fullName evidence="3">Uncharacterized protein</fullName>
    </submittedName>
</protein>
<evidence type="ECO:0000256" key="1">
    <source>
        <dbReference type="SAM" id="MobiDB-lite"/>
    </source>
</evidence>
<reference evidence="3" key="1">
    <citation type="submission" date="2016-11" db="UniProtKB">
        <authorList>
            <consortium name="WormBaseParasite"/>
        </authorList>
    </citation>
    <scope>IDENTIFICATION</scope>
</reference>